<dbReference type="Proteomes" id="UP000067738">
    <property type="component" value="Chromosome"/>
</dbReference>
<organism evidence="2 3">
    <name type="scientific">Methanobrevibacter millerae</name>
    <dbReference type="NCBI Taxonomy" id="230361"/>
    <lineage>
        <taxon>Archaea</taxon>
        <taxon>Methanobacteriati</taxon>
        <taxon>Methanobacteriota</taxon>
        <taxon>Methanomada group</taxon>
        <taxon>Methanobacteria</taxon>
        <taxon>Methanobacteriales</taxon>
        <taxon>Methanobacteriaceae</taxon>
        <taxon>Methanobrevibacter</taxon>
    </lineage>
</organism>
<dbReference type="RefSeq" id="WP_058739637.1">
    <property type="nucleotide sequence ID" value="NZ_CP011266.1"/>
</dbReference>
<dbReference type="GeneID" id="26736575"/>
<proteinExistence type="predicted"/>
<dbReference type="SUPFAM" id="SSF46785">
    <property type="entry name" value="Winged helix' DNA-binding domain"/>
    <property type="match status" value="1"/>
</dbReference>
<dbReference type="PANTHER" id="PTHR34293">
    <property type="entry name" value="HTH-TYPE TRANSCRIPTIONAL REGULATOR TRMBL2"/>
    <property type="match status" value="1"/>
</dbReference>
<dbReference type="EMBL" id="CP011266">
    <property type="protein sequence ID" value="ALT69401.1"/>
    <property type="molecule type" value="Genomic_DNA"/>
</dbReference>
<dbReference type="Gene3D" id="3.30.870.10">
    <property type="entry name" value="Endonuclease Chain A"/>
    <property type="match status" value="1"/>
</dbReference>
<reference evidence="2 3" key="1">
    <citation type="submission" date="2015-04" db="EMBL/GenBank/DDBJ databases">
        <title>The complete genome sequence of the rumen methanogen Methanobrevibacter millerae SM9.</title>
        <authorList>
            <person name="Leahy S.C."/>
            <person name="Kelly W.J."/>
            <person name="Pacheco D.M."/>
            <person name="Li D."/>
            <person name="Altermann E."/>
            <person name="Attwood G.T."/>
        </authorList>
    </citation>
    <scope>NUCLEOTIDE SEQUENCE [LARGE SCALE GENOMIC DNA]</scope>
    <source>
        <strain evidence="2 3">SM9</strain>
    </source>
</reference>
<dbReference type="InterPro" id="IPR002831">
    <property type="entry name" value="Tscrpt_reg_TrmB_N"/>
</dbReference>
<dbReference type="AlphaFoldDB" id="A0A0U3DSQ9"/>
<dbReference type="InterPro" id="IPR051797">
    <property type="entry name" value="TrmB-like"/>
</dbReference>
<evidence type="ECO:0000313" key="3">
    <source>
        <dbReference type="Proteomes" id="UP000067738"/>
    </source>
</evidence>
<evidence type="ECO:0000313" key="2">
    <source>
        <dbReference type="EMBL" id="ALT69401.1"/>
    </source>
</evidence>
<dbReference type="Gene3D" id="1.10.10.10">
    <property type="entry name" value="Winged helix-like DNA-binding domain superfamily/Winged helix DNA-binding domain"/>
    <property type="match status" value="1"/>
</dbReference>
<protein>
    <submittedName>
        <fullName evidence="2">Transcriptional regulator TrmB family</fullName>
    </submittedName>
</protein>
<dbReference type="PANTHER" id="PTHR34293:SF1">
    <property type="entry name" value="HTH-TYPE TRANSCRIPTIONAL REGULATOR TRMBL2"/>
    <property type="match status" value="1"/>
</dbReference>
<keyword evidence="3" id="KW-1185">Reference proteome</keyword>
<name>A0A0U3DSQ9_9EURY</name>
<dbReference type="InterPro" id="IPR036388">
    <property type="entry name" value="WH-like_DNA-bd_sf"/>
</dbReference>
<evidence type="ECO:0000259" key="1">
    <source>
        <dbReference type="Pfam" id="PF01978"/>
    </source>
</evidence>
<dbReference type="Pfam" id="PF01978">
    <property type="entry name" value="TrmB"/>
    <property type="match status" value="1"/>
</dbReference>
<dbReference type="OrthoDB" id="30795at2157"/>
<dbReference type="KEGG" id="mmil:sm9_1634"/>
<dbReference type="InterPro" id="IPR036390">
    <property type="entry name" value="WH_DNA-bd_sf"/>
</dbReference>
<sequence length="262" mass="30697">MNDDVHLLKGIGLTMYEAQAYVTLTALISATAVDISEKSNIPRSKIYDVLKKLNEKNYIEIEDGRPLIYTVKSPVEVLTREKERLDRSIEDSITRLTNIYENGISQVQAPIWRIYGVEKIINKELEIIQRAKKSINMRIGFLFKNEAKMLLKEFKKRNDLDIKILASQTCYIDNEEFNIVKFFKENEINVQKADIPFVKLVIADSKEMMHTYSKFTQETRDVIPETAIGIWNQYDDIARNYNERFENQFKKISKKAKNQKKK</sequence>
<feature type="domain" description="Transcription regulator TrmB N-terminal" evidence="1">
    <location>
        <begin position="8"/>
        <end position="74"/>
    </location>
</feature>
<dbReference type="PATRIC" id="fig|230361.4.peg.1693"/>
<accession>A0A0U3DSQ9</accession>
<gene>
    <name evidence="2" type="ORF">sm9_1634</name>
</gene>